<dbReference type="CDD" id="cd00570">
    <property type="entry name" value="GST_N_family"/>
    <property type="match status" value="1"/>
</dbReference>
<feature type="domain" description="GST C-terminal" evidence="2">
    <location>
        <begin position="84"/>
        <end position="240"/>
    </location>
</feature>
<dbReference type="InterPro" id="IPR010987">
    <property type="entry name" value="Glutathione-S-Trfase_C-like"/>
</dbReference>
<comment type="caution">
    <text evidence="3">The sequence shown here is derived from an EMBL/GenBank/DDBJ whole genome shotgun (WGS) entry which is preliminary data.</text>
</comment>
<evidence type="ECO:0000313" key="4">
    <source>
        <dbReference type="Proteomes" id="UP001246372"/>
    </source>
</evidence>
<dbReference type="InterPro" id="IPR004045">
    <property type="entry name" value="Glutathione_S-Trfase_N"/>
</dbReference>
<dbReference type="PROSITE" id="PS50405">
    <property type="entry name" value="GST_CTER"/>
    <property type="match status" value="1"/>
</dbReference>
<dbReference type="Pfam" id="PF00043">
    <property type="entry name" value="GST_C"/>
    <property type="match status" value="1"/>
</dbReference>
<evidence type="ECO:0000259" key="1">
    <source>
        <dbReference type="PROSITE" id="PS50404"/>
    </source>
</evidence>
<evidence type="ECO:0000259" key="2">
    <source>
        <dbReference type="PROSITE" id="PS50405"/>
    </source>
</evidence>
<dbReference type="InterPro" id="IPR004046">
    <property type="entry name" value="GST_C"/>
</dbReference>
<dbReference type="Pfam" id="PF13417">
    <property type="entry name" value="GST_N_3"/>
    <property type="match status" value="1"/>
</dbReference>
<dbReference type="InterPro" id="IPR036282">
    <property type="entry name" value="Glutathione-S-Trfase_C_sf"/>
</dbReference>
<name>A0ABU3PA40_9BURK</name>
<feature type="domain" description="GST N-terminal" evidence="1">
    <location>
        <begin position="2"/>
        <end position="81"/>
    </location>
</feature>
<dbReference type="CDD" id="cd00299">
    <property type="entry name" value="GST_C_family"/>
    <property type="match status" value="1"/>
</dbReference>
<dbReference type="PROSITE" id="PS50404">
    <property type="entry name" value="GST_NTER"/>
    <property type="match status" value="1"/>
</dbReference>
<keyword evidence="4" id="KW-1185">Reference proteome</keyword>
<dbReference type="SUPFAM" id="SSF52833">
    <property type="entry name" value="Thioredoxin-like"/>
    <property type="match status" value="1"/>
</dbReference>
<protein>
    <submittedName>
        <fullName evidence="3">Glutathione S-transferase family protein</fullName>
    </submittedName>
</protein>
<gene>
    <name evidence="3" type="ORF">RQP53_04825</name>
</gene>
<accession>A0ABU3PA40</accession>
<proteinExistence type="predicted"/>
<reference evidence="3" key="1">
    <citation type="submission" date="2023-09" db="EMBL/GenBank/DDBJ databases">
        <title>Paucibacter sp. APW11 Genome sequencing and assembly.</title>
        <authorList>
            <person name="Kim I."/>
        </authorList>
    </citation>
    <scope>NUCLEOTIDE SEQUENCE</scope>
    <source>
        <strain evidence="3">APW11</strain>
    </source>
</reference>
<sequence length="309" mass="33007">MNDLILHHYAGSPFSEKMRLIMGFKGLSWHSVTVPVMLPKPDVAALTGGYRRTPFLQIGGDVFCDTALMCRVIEALHPQPSLYPAASAGAAEILAQWADSDLFWAAIPYTMQPAGAAAIFAGAPPEFLQAFAADRAAMTAGMKRPSTRDAAAALASYLQRLEALLADGRPYLLGEQACVADFAVVQSPWYIRRAPPVAGMLAPFTRLAAWYERVAAFGHGQAEKLDSEAAIAIARSQGPGWPVQVEPGLGFEAGQPVNVSATDYASDVIAGKLVGLSAGQITLSRQDERAGTVHVHFPRIGYALRSQDQ</sequence>
<dbReference type="RefSeq" id="WP_315648991.1">
    <property type="nucleotide sequence ID" value="NZ_JAVXZY010000001.1"/>
</dbReference>
<dbReference type="Proteomes" id="UP001246372">
    <property type="component" value="Unassembled WGS sequence"/>
</dbReference>
<dbReference type="InterPro" id="IPR036249">
    <property type="entry name" value="Thioredoxin-like_sf"/>
</dbReference>
<dbReference type="Gene3D" id="3.40.30.110">
    <property type="match status" value="2"/>
</dbReference>
<dbReference type="EMBL" id="JAVXZY010000001">
    <property type="protein sequence ID" value="MDT8998591.1"/>
    <property type="molecule type" value="Genomic_DNA"/>
</dbReference>
<organism evidence="3 4">
    <name type="scientific">Roseateles aquae</name>
    <dbReference type="NCBI Taxonomy" id="3077235"/>
    <lineage>
        <taxon>Bacteria</taxon>
        <taxon>Pseudomonadati</taxon>
        <taxon>Pseudomonadota</taxon>
        <taxon>Betaproteobacteria</taxon>
        <taxon>Burkholderiales</taxon>
        <taxon>Sphaerotilaceae</taxon>
        <taxon>Roseateles</taxon>
    </lineage>
</organism>
<evidence type="ECO:0000313" key="3">
    <source>
        <dbReference type="EMBL" id="MDT8998591.1"/>
    </source>
</evidence>
<dbReference type="SUPFAM" id="SSF47616">
    <property type="entry name" value="GST C-terminal domain-like"/>
    <property type="match status" value="1"/>
</dbReference>